<dbReference type="EMBL" id="DYXE01000051">
    <property type="protein sequence ID" value="HJH49792.1"/>
    <property type="molecule type" value="Genomic_DNA"/>
</dbReference>
<dbReference type="AlphaFoldDB" id="A0A9D2VX93"/>
<dbReference type="InterPro" id="IPR009081">
    <property type="entry name" value="PP-bd_ACP"/>
</dbReference>
<sequence length="79" mass="9091">MNTKDTLLDILNDIDDSIDWKEQKGLVDERILDSFCVITLISDLEDAYGVEIEAAEMIPENFNSVDAIWDMITRLQEKL</sequence>
<dbReference type="PROSITE" id="PS50075">
    <property type="entry name" value="CARRIER"/>
    <property type="match status" value="1"/>
</dbReference>
<proteinExistence type="predicted"/>
<dbReference type="Gene3D" id="1.10.1200.10">
    <property type="entry name" value="ACP-like"/>
    <property type="match status" value="1"/>
</dbReference>
<name>A0A9D2VX93_9FIRM</name>
<dbReference type="OrthoDB" id="9812291at2"/>
<organism evidence="2 3">
    <name type="scientific">Merdimonas faecis</name>
    <dbReference type="NCBI Taxonomy" id="1653435"/>
    <lineage>
        <taxon>Bacteria</taxon>
        <taxon>Bacillati</taxon>
        <taxon>Bacillota</taxon>
        <taxon>Clostridia</taxon>
        <taxon>Lachnospirales</taxon>
        <taxon>Lachnospiraceae</taxon>
        <taxon>Merdimonas</taxon>
    </lineage>
</organism>
<evidence type="ECO:0000259" key="1">
    <source>
        <dbReference type="PROSITE" id="PS50075"/>
    </source>
</evidence>
<accession>A0A9D2VX93</accession>
<evidence type="ECO:0000313" key="2">
    <source>
        <dbReference type="EMBL" id="HJH49792.1"/>
    </source>
</evidence>
<feature type="domain" description="Carrier" evidence="1">
    <location>
        <begin position="1"/>
        <end position="76"/>
    </location>
</feature>
<dbReference type="SUPFAM" id="SSF47336">
    <property type="entry name" value="ACP-like"/>
    <property type="match status" value="1"/>
</dbReference>
<comment type="caution">
    <text evidence="2">The sequence shown here is derived from an EMBL/GenBank/DDBJ whole genome shotgun (WGS) entry which is preliminary data.</text>
</comment>
<dbReference type="Proteomes" id="UP000813420">
    <property type="component" value="Unassembled WGS sequence"/>
</dbReference>
<evidence type="ECO:0000313" key="3">
    <source>
        <dbReference type="Proteomes" id="UP000813420"/>
    </source>
</evidence>
<reference evidence="2" key="1">
    <citation type="journal article" date="2021" name="PeerJ">
        <title>Extensive microbial diversity within the chicken gut microbiome revealed by metagenomics and culture.</title>
        <authorList>
            <person name="Gilroy R."/>
            <person name="Ravi A."/>
            <person name="Getino M."/>
            <person name="Pursley I."/>
            <person name="Horton D.L."/>
            <person name="Alikhan N.F."/>
            <person name="Baker D."/>
            <person name="Gharbi K."/>
            <person name="Hall N."/>
            <person name="Watson M."/>
            <person name="Adriaenssens E.M."/>
            <person name="Foster-Nyarko E."/>
            <person name="Jarju S."/>
            <person name="Secka A."/>
            <person name="Antonio M."/>
            <person name="Oren A."/>
            <person name="Chaudhuri R.R."/>
            <person name="La Ragione R."/>
            <person name="Hildebrand F."/>
            <person name="Pallen M.J."/>
        </authorList>
    </citation>
    <scope>NUCLEOTIDE SEQUENCE</scope>
    <source>
        <strain evidence="2">USAMLcec4-12693</strain>
    </source>
</reference>
<gene>
    <name evidence="2" type="ORF">K8V39_05945</name>
</gene>
<dbReference type="RefSeq" id="WP_070088138.1">
    <property type="nucleotide sequence ID" value="NZ_CABMJS010000009.1"/>
</dbReference>
<dbReference type="InterPro" id="IPR036736">
    <property type="entry name" value="ACP-like_sf"/>
</dbReference>
<reference evidence="2" key="2">
    <citation type="submission" date="2021-09" db="EMBL/GenBank/DDBJ databases">
        <authorList>
            <person name="Gilroy R."/>
        </authorList>
    </citation>
    <scope>NUCLEOTIDE SEQUENCE</scope>
    <source>
        <strain evidence="2">USAMLcec4-12693</strain>
    </source>
</reference>
<protein>
    <submittedName>
        <fullName evidence="2">Acyl carrier protein</fullName>
    </submittedName>
</protein>